<dbReference type="EMBL" id="JANPWB010000009">
    <property type="protein sequence ID" value="KAJ1151924.1"/>
    <property type="molecule type" value="Genomic_DNA"/>
</dbReference>
<sequence length="160" mass="18127">MNIAMQGCQQTISGLLAAVNVGKSAILKLRNDESFNSLLDSTNHMTAKYHLNASEVPRLWRIPKSIDDGAAESFHFATMGYYYRPLCFELLDTVFVHLTQRFDQEGIQRYEKLEQMLLTGSGMDSIAQYKEIEPLLLKAQLTILSSMFKYSLVPELADIL</sequence>
<comment type="caution">
    <text evidence="1">The sequence shown here is derived from an EMBL/GenBank/DDBJ whole genome shotgun (WGS) entry which is preliminary data.</text>
</comment>
<evidence type="ECO:0000313" key="1">
    <source>
        <dbReference type="EMBL" id="KAJ1151924.1"/>
    </source>
</evidence>
<protein>
    <submittedName>
        <fullName evidence="1">Uncharacterized protein</fullName>
    </submittedName>
</protein>
<gene>
    <name evidence="1" type="ORF">NDU88_004703</name>
</gene>
<organism evidence="1 2">
    <name type="scientific">Pleurodeles waltl</name>
    <name type="common">Iberian ribbed newt</name>
    <dbReference type="NCBI Taxonomy" id="8319"/>
    <lineage>
        <taxon>Eukaryota</taxon>
        <taxon>Metazoa</taxon>
        <taxon>Chordata</taxon>
        <taxon>Craniata</taxon>
        <taxon>Vertebrata</taxon>
        <taxon>Euteleostomi</taxon>
        <taxon>Amphibia</taxon>
        <taxon>Batrachia</taxon>
        <taxon>Caudata</taxon>
        <taxon>Salamandroidea</taxon>
        <taxon>Salamandridae</taxon>
        <taxon>Pleurodelinae</taxon>
        <taxon>Pleurodeles</taxon>
    </lineage>
</organism>
<evidence type="ECO:0000313" key="2">
    <source>
        <dbReference type="Proteomes" id="UP001066276"/>
    </source>
</evidence>
<name>A0AAV7RL86_PLEWA</name>
<reference evidence="1" key="1">
    <citation type="journal article" date="2022" name="bioRxiv">
        <title>Sequencing and chromosome-scale assembly of the giantPleurodeles waltlgenome.</title>
        <authorList>
            <person name="Brown T."/>
            <person name="Elewa A."/>
            <person name="Iarovenko S."/>
            <person name="Subramanian E."/>
            <person name="Araus A.J."/>
            <person name="Petzold A."/>
            <person name="Susuki M."/>
            <person name="Suzuki K.-i.T."/>
            <person name="Hayashi T."/>
            <person name="Toyoda A."/>
            <person name="Oliveira C."/>
            <person name="Osipova E."/>
            <person name="Leigh N.D."/>
            <person name="Simon A."/>
            <person name="Yun M.H."/>
        </authorList>
    </citation>
    <scope>NUCLEOTIDE SEQUENCE</scope>
    <source>
        <strain evidence="1">20211129_DDA</strain>
        <tissue evidence="1">Liver</tissue>
    </source>
</reference>
<dbReference type="AlphaFoldDB" id="A0AAV7RL86"/>
<keyword evidence="2" id="KW-1185">Reference proteome</keyword>
<dbReference type="Proteomes" id="UP001066276">
    <property type="component" value="Chromosome 5"/>
</dbReference>
<proteinExistence type="predicted"/>
<accession>A0AAV7RL86</accession>